<feature type="compositionally biased region" description="Polar residues" evidence="1">
    <location>
        <begin position="233"/>
        <end position="248"/>
    </location>
</feature>
<evidence type="ECO:0000313" key="2">
    <source>
        <dbReference type="EMBL" id="KAI5436644.1"/>
    </source>
</evidence>
<gene>
    <name evidence="2" type="ORF">KIW84_022958</name>
</gene>
<dbReference type="Gramene" id="Psat02G0295800-T1">
    <property type="protein sequence ID" value="KAI5436644.1"/>
    <property type="gene ID" value="KIW84_022958"/>
</dbReference>
<dbReference type="Proteomes" id="UP001058974">
    <property type="component" value="Chromosome 2"/>
</dbReference>
<feature type="region of interest" description="Disordered" evidence="1">
    <location>
        <begin position="221"/>
        <end position="250"/>
    </location>
</feature>
<reference evidence="2 3" key="1">
    <citation type="journal article" date="2022" name="Nat. Genet.">
        <title>Improved pea reference genome and pan-genome highlight genomic features and evolutionary characteristics.</title>
        <authorList>
            <person name="Yang T."/>
            <person name="Liu R."/>
            <person name="Luo Y."/>
            <person name="Hu S."/>
            <person name="Wang D."/>
            <person name="Wang C."/>
            <person name="Pandey M.K."/>
            <person name="Ge S."/>
            <person name="Xu Q."/>
            <person name="Li N."/>
            <person name="Li G."/>
            <person name="Huang Y."/>
            <person name="Saxena R.K."/>
            <person name="Ji Y."/>
            <person name="Li M."/>
            <person name="Yan X."/>
            <person name="He Y."/>
            <person name="Liu Y."/>
            <person name="Wang X."/>
            <person name="Xiang C."/>
            <person name="Varshney R.K."/>
            <person name="Ding H."/>
            <person name="Gao S."/>
            <person name="Zong X."/>
        </authorList>
    </citation>
    <scope>NUCLEOTIDE SEQUENCE [LARGE SCALE GENOMIC DNA]</scope>
    <source>
        <strain evidence="2 3">cv. Zhongwan 6</strain>
    </source>
</reference>
<keyword evidence="3" id="KW-1185">Reference proteome</keyword>
<proteinExistence type="predicted"/>
<dbReference type="EMBL" id="JAMSHJ010000002">
    <property type="protein sequence ID" value="KAI5436644.1"/>
    <property type="molecule type" value="Genomic_DNA"/>
</dbReference>
<dbReference type="AlphaFoldDB" id="A0A9D5BBJ7"/>
<organism evidence="2 3">
    <name type="scientific">Pisum sativum</name>
    <name type="common">Garden pea</name>
    <name type="synonym">Lathyrus oleraceus</name>
    <dbReference type="NCBI Taxonomy" id="3888"/>
    <lineage>
        <taxon>Eukaryota</taxon>
        <taxon>Viridiplantae</taxon>
        <taxon>Streptophyta</taxon>
        <taxon>Embryophyta</taxon>
        <taxon>Tracheophyta</taxon>
        <taxon>Spermatophyta</taxon>
        <taxon>Magnoliopsida</taxon>
        <taxon>eudicotyledons</taxon>
        <taxon>Gunneridae</taxon>
        <taxon>Pentapetalae</taxon>
        <taxon>rosids</taxon>
        <taxon>fabids</taxon>
        <taxon>Fabales</taxon>
        <taxon>Fabaceae</taxon>
        <taxon>Papilionoideae</taxon>
        <taxon>50 kb inversion clade</taxon>
        <taxon>NPAAA clade</taxon>
        <taxon>Hologalegina</taxon>
        <taxon>IRL clade</taxon>
        <taxon>Fabeae</taxon>
        <taxon>Lathyrus</taxon>
    </lineage>
</organism>
<evidence type="ECO:0000313" key="3">
    <source>
        <dbReference type="Proteomes" id="UP001058974"/>
    </source>
</evidence>
<name>A0A9D5BBJ7_PEA</name>
<evidence type="ECO:0008006" key="4">
    <source>
        <dbReference type="Google" id="ProtNLM"/>
    </source>
</evidence>
<evidence type="ECO:0000256" key="1">
    <source>
        <dbReference type="SAM" id="MobiDB-lite"/>
    </source>
</evidence>
<sequence>MLVSLATHLYEQRKVFLNKLILYGLYESLGTSSCNIIERPYLNSLQIGGPIWLLLLWLDATFVPTLCSDTPSSMTVGVKGARLSHITLNDGDIVFPDNFKKYTSMLYKSKALVSTMAPFLARQCGPTWFCEPFPSPTIEGQSDQGESDIFDGDEFSSLPRPFPLKYMITREIHYALSEVGQCSKASKVVLPENPGHLKGSGASRVRIKHVLAFDTNNEVEAEDTPLKGRRGIRNNSTPDPGHASSSLSLDDIKSTTRDLGESSLHDDCSCYGIISQFVRELAFKLGRLEIPASIYAFAIDLEILIDQSVLVTKLKRSPSSLFEEKPSALSQQQDIVSQSKKRLAQWEARTHDKNYLIALDSNIQT</sequence>
<comment type="caution">
    <text evidence="2">The sequence shown here is derived from an EMBL/GenBank/DDBJ whole genome shotgun (WGS) entry which is preliminary data.</text>
</comment>
<accession>A0A9D5BBJ7</accession>
<protein>
    <recommendedName>
        <fullName evidence="4">Aminotransferase-like plant mobile domain-containing protein</fullName>
    </recommendedName>
</protein>